<protein>
    <submittedName>
        <fullName evidence="2">Os07g0186100 protein</fullName>
    </submittedName>
</protein>
<reference evidence="3" key="1">
    <citation type="journal article" date="2005" name="Nature">
        <title>The map-based sequence of the rice genome.</title>
        <authorList>
            <consortium name="International rice genome sequencing project (IRGSP)"/>
            <person name="Matsumoto T."/>
            <person name="Wu J."/>
            <person name="Kanamori H."/>
            <person name="Katayose Y."/>
            <person name="Fujisawa M."/>
            <person name="Namiki N."/>
            <person name="Mizuno H."/>
            <person name="Yamamoto K."/>
            <person name="Antonio B.A."/>
            <person name="Baba T."/>
            <person name="Sakata K."/>
            <person name="Nagamura Y."/>
            <person name="Aoki H."/>
            <person name="Arikawa K."/>
            <person name="Arita K."/>
            <person name="Bito T."/>
            <person name="Chiden Y."/>
            <person name="Fujitsuka N."/>
            <person name="Fukunaka R."/>
            <person name="Hamada M."/>
            <person name="Harada C."/>
            <person name="Hayashi A."/>
            <person name="Hijishita S."/>
            <person name="Honda M."/>
            <person name="Hosokawa S."/>
            <person name="Ichikawa Y."/>
            <person name="Idonuma A."/>
            <person name="Iijima M."/>
            <person name="Ikeda M."/>
            <person name="Ikeno M."/>
            <person name="Ito K."/>
            <person name="Ito S."/>
            <person name="Ito T."/>
            <person name="Ito Y."/>
            <person name="Ito Y."/>
            <person name="Iwabuchi A."/>
            <person name="Kamiya K."/>
            <person name="Karasawa W."/>
            <person name="Kurita K."/>
            <person name="Katagiri S."/>
            <person name="Kikuta A."/>
            <person name="Kobayashi H."/>
            <person name="Kobayashi N."/>
            <person name="Machita K."/>
            <person name="Maehara T."/>
            <person name="Masukawa M."/>
            <person name="Mizubayashi T."/>
            <person name="Mukai Y."/>
            <person name="Nagasaki H."/>
            <person name="Nagata Y."/>
            <person name="Naito S."/>
            <person name="Nakashima M."/>
            <person name="Nakama Y."/>
            <person name="Nakamichi Y."/>
            <person name="Nakamura M."/>
            <person name="Meguro A."/>
            <person name="Negishi M."/>
            <person name="Ohta I."/>
            <person name="Ohta T."/>
            <person name="Okamoto M."/>
            <person name="Ono N."/>
            <person name="Saji S."/>
            <person name="Sakaguchi M."/>
            <person name="Sakai K."/>
            <person name="Shibata M."/>
            <person name="Shimokawa T."/>
            <person name="Song J."/>
            <person name="Takazaki Y."/>
            <person name="Terasawa K."/>
            <person name="Tsugane M."/>
            <person name="Tsuji K."/>
            <person name="Ueda S."/>
            <person name="Waki K."/>
            <person name="Yamagata H."/>
            <person name="Yamamoto M."/>
            <person name="Yamamoto S."/>
            <person name="Yamane H."/>
            <person name="Yoshiki S."/>
            <person name="Yoshihara R."/>
            <person name="Yukawa K."/>
            <person name="Zhong H."/>
            <person name="Yano M."/>
            <person name="Yuan Q."/>
            <person name="Ouyang S."/>
            <person name="Liu J."/>
            <person name="Jones K.M."/>
            <person name="Gansberger K."/>
            <person name="Moffat K."/>
            <person name="Hill J."/>
            <person name="Bera J."/>
            <person name="Fadrosh D."/>
            <person name="Jin S."/>
            <person name="Johri S."/>
            <person name="Kim M."/>
            <person name="Overton L."/>
            <person name="Reardon M."/>
            <person name="Tsitrin T."/>
            <person name="Vuong H."/>
            <person name="Weaver B."/>
            <person name="Ciecko A."/>
            <person name="Tallon L."/>
            <person name="Jackson J."/>
            <person name="Pai G."/>
            <person name="Aken S.V."/>
            <person name="Utterback T."/>
            <person name="Reidmuller S."/>
            <person name="Feldblyum T."/>
            <person name="Hsiao J."/>
            <person name="Zismann V."/>
            <person name="Iobst S."/>
            <person name="de Vazeille A.R."/>
            <person name="Buell C.R."/>
            <person name="Ying K."/>
            <person name="Li Y."/>
            <person name="Lu T."/>
            <person name="Huang Y."/>
            <person name="Zhao Q."/>
            <person name="Feng Q."/>
            <person name="Zhang L."/>
            <person name="Zhu J."/>
            <person name="Weng Q."/>
            <person name="Mu J."/>
            <person name="Lu Y."/>
            <person name="Fan D."/>
            <person name="Liu Y."/>
            <person name="Guan J."/>
            <person name="Zhang Y."/>
            <person name="Yu S."/>
            <person name="Liu X."/>
            <person name="Zhang Y."/>
            <person name="Hong G."/>
            <person name="Han B."/>
            <person name="Choisne N."/>
            <person name="Demange N."/>
            <person name="Orjeda G."/>
            <person name="Samain S."/>
            <person name="Cattolico L."/>
            <person name="Pelletier E."/>
            <person name="Couloux A."/>
            <person name="Segurens B."/>
            <person name="Wincker P."/>
            <person name="D'Hont A."/>
            <person name="Scarpelli C."/>
            <person name="Weissenbach J."/>
            <person name="Salanoubat M."/>
            <person name="Quetier F."/>
            <person name="Yu Y."/>
            <person name="Kim H.R."/>
            <person name="Rambo T."/>
            <person name="Currie J."/>
            <person name="Collura K."/>
            <person name="Luo M."/>
            <person name="Yang T."/>
            <person name="Ammiraju J.S.S."/>
            <person name="Engler F."/>
            <person name="Soderlund C."/>
            <person name="Wing R.A."/>
            <person name="Palmer L.E."/>
            <person name="de la Bastide M."/>
            <person name="Spiegel L."/>
            <person name="Nascimento L."/>
            <person name="Zutavern T."/>
            <person name="O'Shaughnessy A."/>
            <person name="Dike S."/>
            <person name="Dedhia N."/>
            <person name="Preston R."/>
            <person name="Balija V."/>
            <person name="McCombie W.R."/>
            <person name="Chow T."/>
            <person name="Chen H."/>
            <person name="Chung M."/>
            <person name="Chen C."/>
            <person name="Shaw J."/>
            <person name="Wu H."/>
            <person name="Hsiao K."/>
            <person name="Chao Y."/>
            <person name="Chu M."/>
            <person name="Cheng C."/>
            <person name="Hour A."/>
            <person name="Lee P."/>
            <person name="Lin S."/>
            <person name="Lin Y."/>
            <person name="Liou J."/>
            <person name="Liu S."/>
            <person name="Hsing Y."/>
            <person name="Raghuvanshi S."/>
            <person name="Mohanty A."/>
            <person name="Bharti A.K."/>
            <person name="Gaur A."/>
            <person name="Gupta V."/>
            <person name="Kumar D."/>
            <person name="Ravi V."/>
            <person name="Vij S."/>
            <person name="Kapur A."/>
            <person name="Khurana P."/>
            <person name="Khurana P."/>
            <person name="Khurana J.P."/>
            <person name="Tyagi A.K."/>
            <person name="Gaikwad K."/>
            <person name="Singh A."/>
            <person name="Dalal V."/>
            <person name="Srivastava S."/>
            <person name="Dixit A."/>
            <person name="Pal A.K."/>
            <person name="Ghazi I.A."/>
            <person name="Yadav M."/>
            <person name="Pandit A."/>
            <person name="Bhargava A."/>
            <person name="Sureshbabu K."/>
            <person name="Batra K."/>
            <person name="Sharma T.R."/>
            <person name="Mohapatra T."/>
            <person name="Singh N.K."/>
            <person name="Messing J."/>
            <person name="Nelson A.B."/>
            <person name="Fuks G."/>
            <person name="Kavchok S."/>
            <person name="Keizer G."/>
            <person name="Linton E."/>
            <person name="Llaca V."/>
            <person name="Song R."/>
            <person name="Tanyolac B."/>
            <person name="Young S."/>
            <person name="Ho-Il K."/>
            <person name="Hahn J.H."/>
            <person name="Sangsakoo G."/>
            <person name="Vanavichit A."/>
            <person name="de Mattos Luiz.A.T."/>
            <person name="Zimmer P.D."/>
            <person name="Malone G."/>
            <person name="Dellagostin O."/>
            <person name="de Oliveira A.C."/>
            <person name="Bevan M."/>
            <person name="Bancroft I."/>
            <person name="Minx P."/>
            <person name="Cordum H."/>
            <person name="Wilson R."/>
            <person name="Cheng Z."/>
            <person name="Jin W."/>
            <person name="Jiang J."/>
            <person name="Leong S.A."/>
            <person name="Iwama H."/>
            <person name="Gojobori T."/>
            <person name="Itoh T."/>
            <person name="Niimura Y."/>
            <person name="Fujii Y."/>
            <person name="Habara T."/>
            <person name="Sakai H."/>
            <person name="Sato Y."/>
            <person name="Wilson G."/>
            <person name="Kumar K."/>
            <person name="McCouch S."/>
            <person name="Juretic N."/>
            <person name="Hoen D."/>
            <person name="Wright S."/>
            <person name="Bruskiewich R."/>
            <person name="Bureau T."/>
            <person name="Miyao A."/>
            <person name="Hirochika H."/>
            <person name="Nishikawa T."/>
            <person name="Kadowaki K."/>
            <person name="Sugiura M."/>
            <person name="Burr B."/>
            <person name="Sasaki T."/>
        </authorList>
    </citation>
    <scope>NUCLEOTIDE SEQUENCE [LARGE SCALE GENOMIC DNA]</scope>
    <source>
        <strain evidence="3">cv. Nipponbare</strain>
    </source>
</reference>
<reference evidence="2 3" key="3">
    <citation type="journal article" date="2013" name="Rice">
        <title>Improvement of the Oryza sativa Nipponbare reference genome using next generation sequence and optical map data.</title>
        <authorList>
            <person name="Kawahara Y."/>
            <person name="de la Bastide M."/>
            <person name="Hamilton J.P."/>
            <person name="Kanamori H."/>
            <person name="McCombie W.R."/>
            <person name="Ouyang S."/>
            <person name="Schwartz D.C."/>
            <person name="Tanaka T."/>
            <person name="Wu J."/>
            <person name="Zhou S."/>
            <person name="Childs K.L."/>
            <person name="Davidson R.M."/>
            <person name="Lin H."/>
            <person name="Quesada-Ocampo L."/>
            <person name="Vaillancourt B."/>
            <person name="Sakai H."/>
            <person name="Lee S.S."/>
            <person name="Kim J."/>
            <person name="Numa H."/>
            <person name="Itoh T."/>
            <person name="Buell C.R."/>
            <person name="Matsumoto T."/>
        </authorList>
    </citation>
    <scope>NUCLEOTIDE SEQUENCE [LARGE SCALE GENOMIC DNA]</scope>
    <source>
        <strain evidence="3">cv. Nipponbare</strain>
    </source>
</reference>
<name>A0A0P0X3I0_ORYSJ</name>
<feature type="compositionally biased region" description="Pro residues" evidence="1">
    <location>
        <begin position="49"/>
        <end position="58"/>
    </location>
</feature>
<evidence type="ECO:0000256" key="1">
    <source>
        <dbReference type="SAM" id="MobiDB-lite"/>
    </source>
</evidence>
<organism evidence="2 3">
    <name type="scientific">Oryza sativa subsp. japonica</name>
    <name type="common">Rice</name>
    <dbReference type="NCBI Taxonomy" id="39947"/>
    <lineage>
        <taxon>Eukaryota</taxon>
        <taxon>Viridiplantae</taxon>
        <taxon>Streptophyta</taxon>
        <taxon>Embryophyta</taxon>
        <taxon>Tracheophyta</taxon>
        <taxon>Spermatophyta</taxon>
        <taxon>Magnoliopsida</taxon>
        <taxon>Liliopsida</taxon>
        <taxon>Poales</taxon>
        <taxon>Poaceae</taxon>
        <taxon>BOP clade</taxon>
        <taxon>Oryzoideae</taxon>
        <taxon>Oryzeae</taxon>
        <taxon>Oryzinae</taxon>
        <taxon>Oryza</taxon>
        <taxon>Oryza sativa</taxon>
    </lineage>
</organism>
<dbReference type="InParanoid" id="A0A0P0X3I0"/>
<dbReference type="AlphaFoldDB" id="A0A0P0X3I0"/>
<accession>A0A0P0X3I0</accession>
<evidence type="ECO:0000313" key="2">
    <source>
        <dbReference type="EMBL" id="BAT00374.1"/>
    </source>
</evidence>
<keyword evidence="3" id="KW-1185">Reference proteome</keyword>
<feature type="region of interest" description="Disordered" evidence="1">
    <location>
        <begin position="41"/>
        <end position="67"/>
    </location>
</feature>
<dbReference type="Proteomes" id="UP000059680">
    <property type="component" value="Chromosome 7"/>
</dbReference>
<evidence type="ECO:0000313" key="3">
    <source>
        <dbReference type="Proteomes" id="UP000059680"/>
    </source>
</evidence>
<dbReference type="PaxDb" id="39947-A0A0P0X3I0"/>
<reference evidence="2 3" key="2">
    <citation type="journal article" date="2013" name="Plant Cell Physiol.">
        <title>Rice Annotation Project Database (RAP-DB): an integrative and interactive database for rice genomics.</title>
        <authorList>
            <person name="Sakai H."/>
            <person name="Lee S.S."/>
            <person name="Tanaka T."/>
            <person name="Numa H."/>
            <person name="Kim J."/>
            <person name="Kawahara Y."/>
            <person name="Wakimoto H."/>
            <person name="Yang C.C."/>
            <person name="Iwamoto M."/>
            <person name="Abe T."/>
            <person name="Yamada Y."/>
            <person name="Muto A."/>
            <person name="Inokuchi H."/>
            <person name="Ikemura T."/>
            <person name="Matsumoto T."/>
            <person name="Sasaki T."/>
            <person name="Itoh T."/>
        </authorList>
    </citation>
    <scope>NUCLEOTIDE SEQUENCE [LARGE SCALE GENOMIC DNA]</scope>
    <source>
        <strain evidence="3">cv. Nipponbare</strain>
    </source>
</reference>
<proteinExistence type="predicted"/>
<gene>
    <name evidence="2" type="ordered locus">Os07g0186100</name>
    <name evidence="2" type="ORF">OSNPB_070186100</name>
</gene>
<sequence length="83" mass="8737">MDVGEGKGFGAVVDGVLPPEMLHEVLLRLPAKPALLHLRPALRRRARRPPPPFTPPSSSPSACRASPDSVSILSTCLATLSSS</sequence>
<dbReference type="EMBL" id="AP014963">
    <property type="protein sequence ID" value="BAT00374.1"/>
    <property type="molecule type" value="Genomic_DNA"/>
</dbReference>